<feature type="transmembrane region" description="Helical" evidence="7">
    <location>
        <begin position="363"/>
        <end position="382"/>
    </location>
</feature>
<feature type="transmembrane region" description="Helical" evidence="7">
    <location>
        <begin position="285"/>
        <end position="304"/>
    </location>
</feature>
<feature type="transmembrane region" description="Helical" evidence="7">
    <location>
        <begin position="334"/>
        <end position="351"/>
    </location>
</feature>
<accession>A0A2X0S0A2</accession>
<sequence>MSIQENQKELKQGLSGRHVQFIALAGMIGTGIFKGSAETLQKAGPAVVFAYLAGGLLLLIVMTALAEMALAHPKHNVQMLIHKAMGSRSAFVTGWLYWVNWVIVTTVEIVAAGSFLQYWFDMPLWVLSLICGVLIIAINLTQVKNYGELEFWFAGIKITTLILFIILGACLIFGIVPSSAVSPAENLTGNGGFMPFGLTGVASAFLVVVFSYGGAELVGVAVTETKDVEKILPRVIRGTVFRVITFYIFPILIICALIPWNSVTGEVSPFVQVFDMLHIPAAADIMNFVLLTAVLSAANSGIYATSRTLYSMSRSGEAPAKFGELSNKGVPRRGILMTSIFIFLGVLVAFLTESRALNLLMQIPGFTIMIVWLAICVSQIILRKRSTEIPSFKVWFFPFTTIFAIVCFSIIFISSLLNTENLVGSSVCVGIMVILIVAAFIHDKYKKQSR</sequence>
<keyword evidence="3 7" id="KW-0812">Transmembrane</keyword>
<evidence type="ECO:0000256" key="6">
    <source>
        <dbReference type="ARBA" id="ARBA00023136"/>
    </source>
</evidence>
<gene>
    <name evidence="9" type="ORF">BTBSAS_220019</name>
</gene>
<evidence type="ECO:0000256" key="5">
    <source>
        <dbReference type="ARBA" id="ARBA00022989"/>
    </source>
</evidence>
<dbReference type="InterPro" id="IPR004841">
    <property type="entry name" value="AA-permease/SLC12A_dom"/>
</dbReference>
<reference evidence="10" key="1">
    <citation type="submission" date="2018-04" db="EMBL/GenBank/DDBJ databases">
        <authorList>
            <person name="Illikoud N."/>
        </authorList>
    </citation>
    <scope>NUCLEOTIDE SEQUENCE [LARGE SCALE GENOMIC DNA]</scope>
</reference>
<dbReference type="PANTHER" id="PTHR43495:SF5">
    <property type="entry name" value="GAMMA-AMINOBUTYRIC ACID PERMEASE"/>
    <property type="match status" value="1"/>
</dbReference>
<dbReference type="Proteomes" id="UP000270190">
    <property type="component" value="Unassembled WGS sequence"/>
</dbReference>
<feature type="transmembrane region" description="Helical" evidence="7">
    <location>
        <begin position="394"/>
        <end position="416"/>
    </location>
</feature>
<keyword evidence="5 7" id="KW-1133">Transmembrane helix</keyword>
<feature type="domain" description="Amino acid permease/ SLC12A" evidence="8">
    <location>
        <begin position="18"/>
        <end position="418"/>
    </location>
</feature>
<dbReference type="GO" id="GO:0016020">
    <property type="term" value="C:membrane"/>
    <property type="evidence" value="ECO:0007669"/>
    <property type="project" value="UniProtKB-SubCell"/>
</dbReference>
<dbReference type="PROSITE" id="PS00218">
    <property type="entry name" value="AMINO_ACID_PERMEASE_1"/>
    <property type="match status" value="1"/>
</dbReference>
<evidence type="ECO:0000256" key="2">
    <source>
        <dbReference type="ARBA" id="ARBA00022448"/>
    </source>
</evidence>
<dbReference type="FunFam" id="1.20.1740.10:FF:000001">
    <property type="entry name" value="Amino acid permease"/>
    <property type="match status" value="1"/>
</dbReference>
<feature type="transmembrane region" description="Helical" evidence="7">
    <location>
        <begin position="239"/>
        <end position="260"/>
    </location>
</feature>
<evidence type="ECO:0000313" key="10">
    <source>
        <dbReference type="Proteomes" id="UP000270190"/>
    </source>
</evidence>
<feature type="transmembrane region" description="Helical" evidence="7">
    <location>
        <begin position="21"/>
        <end position="37"/>
    </location>
</feature>
<feature type="transmembrane region" description="Helical" evidence="7">
    <location>
        <begin position="49"/>
        <end position="70"/>
    </location>
</feature>
<dbReference type="GO" id="GO:0006865">
    <property type="term" value="P:amino acid transport"/>
    <property type="evidence" value="ECO:0007669"/>
    <property type="project" value="UniProtKB-KW"/>
</dbReference>
<feature type="transmembrane region" description="Helical" evidence="7">
    <location>
        <begin position="422"/>
        <end position="441"/>
    </location>
</feature>
<proteinExistence type="predicted"/>
<evidence type="ECO:0000256" key="4">
    <source>
        <dbReference type="ARBA" id="ARBA00022970"/>
    </source>
</evidence>
<dbReference type="EMBL" id="OUNC01000015">
    <property type="protein sequence ID" value="SPP28522.1"/>
    <property type="molecule type" value="Genomic_DNA"/>
</dbReference>
<dbReference type="Pfam" id="PF00324">
    <property type="entry name" value="AA_permease"/>
    <property type="match status" value="1"/>
</dbReference>
<evidence type="ECO:0000313" key="9">
    <source>
        <dbReference type="EMBL" id="SPP28522.1"/>
    </source>
</evidence>
<keyword evidence="4" id="KW-0029">Amino-acid transport</keyword>
<feature type="transmembrane region" description="Helical" evidence="7">
    <location>
        <begin position="152"/>
        <end position="176"/>
    </location>
</feature>
<feature type="transmembrane region" description="Helical" evidence="7">
    <location>
        <begin position="122"/>
        <end position="140"/>
    </location>
</feature>
<feature type="transmembrane region" description="Helical" evidence="7">
    <location>
        <begin position="196"/>
        <end position="218"/>
    </location>
</feature>
<keyword evidence="2" id="KW-0813">Transport</keyword>
<dbReference type="Gene3D" id="1.20.1740.10">
    <property type="entry name" value="Amino acid/polyamine transporter I"/>
    <property type="match status" value="1"/>
</dbReference>
<feature type="transmembrane region" description="Helical" evidence="7">
    <location>
        <begin position="91"/>
        <end position="116"/>
    </location>
</feature>
<evidence type="ECO:0000256" key="3">
    <source>
        <dbReference type="ARBA" id="ARBA00022692"/>
    </source>
</evidence>
<dbReference type="PANTHER" id="PTHR43495">
    <property type="entry name" value="GABA PERMEASE"/>
    <property type="match status" value="1"/>
</dbReference>
<dbReference type="AlphaFoldDB" id="A0A2X0S0A2"/>
<organism evidence="9 10">
    <name type="scientific">Brochothrix thermosphacta</name>
    <name type="common">Microbacterium thermosphactum</name>
    <dbReference type="NCBI Taxonomy" id="2756"/>
    <lineage>
        <taxon>Bacteria</taxon>
        <taxon>Bacillati</taxon>
        <taxon>Bacillota</taxon>
        <taxon>Bacilli</taxon>
        <taxon>Bacillales</taxon>
        <taxon>Listeriaceae</taxon>
        <taxon>Brochothrix</taxon>
    </lineage>
</organism>
<keyword evidence="6 7" id="KW-0472">Membrane</keyword>
<evidence type="ECO:0000256" key="1">
    <source>
        <dbReference type="ARBA" id="ARBA00004141"/>
    </source>
</evidence>
<evidence type="ECO:0000256" key="7">
    <source>
        <dbReference type="SAM" id="Phobius"/>
    </source>
</evidence>
<dbReference type="GO" id="GO:0055085">
    <property type="term" value="P:transmembrane transport"/>
    <property type="evidence" value="ECO:0007669"/>
    <property type="project" value="InterPro"/>
</dbReference>
<dbReference type="PIRSF" id="PIRSF006060">
    <property type="entry name" value="AA_transporter"/>
    <property type="match status" value="1"/>
</dbReference>
<dbReference type="InterPro" id="IPR004840">
    <property type="entry name" value="Amino_acid_permease_CS"/>
</dbReference>
<evidence type="ECO:0000259" key="8">
    <source>
        <dbReference type="Pfam" id="PF00324"/>
    </source>
</evidence>
<comment type="subcellular location">
    <subcellularLocation>
        <location evidence="1">Membrane</location>
        <topology evidence="1">Multi-pass membrane protein</topology>
    </subcellularLocation>
</comment>
<name>A0A2X0S0A2_BROTH</name>
<protein>
    <submittedName>
        <fullName evidence="9">Putative leucine permease</fullName>
    </submittedName>
</protein>